<dbReference type="SUPFAM" id="SSF55447">
    <property type="entry name" value="CO dehydrogenase flavoprotein C-terminal domain-like"/>
    <property type="match status" value="1"/>
</dbReference>
<dbReference type="PANTHER" id="PTHR42659:SF2">
    <property type="entry name" value="XANTHINE DEHYDROGENASE SUBUNIT C-RELATED"/>
    <property type="match status" value="1"/>
</dbReference>
<accession>A0A427TMY8</accession>
<dbReference type="Pfam" id="PF03450">
    <property type="entry name" value="CO_deh_flav_C"/>
    <property type="match status" value="1"/>
</dbReference>
<dbReference type="FunFam" id="3.30.465.10:FF:000017">
    <property type="entry name" value="Xanthine dehydrogenase, FAD binding subunit"/>
    <property type="match status" value="1"/>
</dbReference>
<dbReference type="InterPro" id="IPR005107">
    <property type="entry name" value="CO_DH_flav_C"/>
</dbReference>
<dbReference type="EMBL" id="RSEC01000008">
    <property type="protein sequence ID" value="RSD25708.1"/>
    <property type="molecule type" value="Genomic_DNA"/>
</dbReference>
<keyword evidence="6" id="KW-1185">Reference proteome</keyword>
<dbReference type="InterPro" id="IPR002346">
    <property type="entry name" value="Mopterin_DH_FAD-bd"/>
</dbReference>
<dbReference type="InterPro" id="IPR051312">
    <property type="entry name" value="Diverse_Substr_Oxidored"/>
</dbReference>
<evidence type="ECO:0000259" key="4">
    <source>
        <dbReference type="PROSITE" id="PS51387"/>
    </source>
</evidence>
<evidence type="ECO:0000256" key="2">
    <source>
        <dbReference type="ARBA" id="ARBA00022827"/>
    </source>
</evidence>
<dbReference type="RefSeq" id="WP_125305844.1">
    <property type="nucleotide sequence ID" value="NZ_RSEC01000008.1"/>
</dbReference>
<dbReference type="InterPro" id="IPR016169">
    <property type="entry name" value="FAD-bd_PCMH_sub2"/>
</dbReference>
<organism evidence="5 6">
    <name type="scientific">Amycolatopsis eburnea</name>
    <dbReference type="NCBI Taxonomy" id="2267691"/>
    <lineage>
        <taxon>Bacteria</taxon>
        <taxon>Bacillati</taxon>
        <taxon>Actinomycetota</taxon>
        <taxon>Actinomycetes</taxon>
        <taxon>Pseudonocardiales</taxon>
        <taxon>Pseudonocardiaceae</taxon>
        <taxon>Amycolatopsis</taxon>
    </lineage>
</organism>
<dbReference type="Proteomes" id="UP000267081">
    <property type="component" value="Unassembled WGS sequence"/>
</dbReference>
<keyword evidence="1" id="KW-0285">Flavoprotein</keyword>
<dbReference type="InterPro" id="IPR016167">
    <property type="entry name" value="FAD-bd_PCMH_sub1"/>
</dbReference>
<evidence type="ECO:0000313" key="5">
    <source>
        <dbReference type="EMBL" id="RSD25708.1"/>
    </source>
</evidence>
<proteinExistence type="predicted"/>
<dbReference type="OrthoDB" id="9793944at2"/>
<keyword evidence="2" id="KW-0274">FAD</keyword>
<dbReference type="Pfam" id="PF00941">
    <property type="entry name" value="FAD_binding_5"/>
    <property type="match status" value="1"/>
</dbReference>
<protein>
    <submittedName>
        <fullName evidence="5">Xanthine dehydrogenase family protein subunit M</fullName>
    </submittedName>
</protein>
<feature type="domain" description="FAD-binding PCMH-type" evidence="4">
    <location>
        <begin position="1"/>
        <end position="175"/>
    </location>
</feature>
<evidence type="ECO:0000256" key="3">
    <source>
        <dbReference type="ARBA" id="ARBA00023002"/>
    </source>
</evidence>
<sequence length="280" mass="29745">MKAAAFEYVRAGSVDDAISSLATDGSQVLAGGQSLVPLLNMRLARPSLLVDVNGLGELAYVRRDGEHVEIGALTRQRVVETSDVVRRDVPLLAQALRHVGHVATRNRGTLGGSLAHADPAAELPAVAVALDAELLVRGPRGERVIGAREFFEGPFRTVLTPGELLTAVRFPVRQAACAIEELSRRSKDLALVAVFVTLEQDDGRCARARIAVAGAGPTPIRAVAAEELLRGRPLDDTVIAEAAREIAAATDPPSDLHAPADYRREMAAVLGRRALTKAVR</sequence>
<dbReference type="Gene3D" id="3.30.465.10">
    <property type="match status" value="1"/>
</dbReference>
<dbReference type="SMART" id="SM01092">
    <property type="entry name" value="CO_deh_flav_C"/>
    <property type="match status" value="1"/>
</dbReference>
<dbReference type="InterPro" id="IPR036683">
    <property type="entry name" value="CO_DH_flav_C_dom_sf"/>
</dbReference>
<gene>
    <name evidence="5" type="ORF">EIY87_01590</name>
</gene>
<comment type="caution">
    <text evidence="5">The sequence shown here is derived from an EMBL/GenBank/DDBJ whole genome shotgun (WGS) entry which is preliminary data.</text>
</comment>
<dbReference type="PROSITE" id="PS51387">
    <property type="entry name" value="FAD_PCMH"/>
    <property type="match status" value="1"/>
</dbReference>
<evidence type="ECO:0000256" key="1">
    <source>
        <dbReference type="ARBA" id="ARBA00022630"/>
    </source>
</evidence>
<dbReference type="Gene3D" id="3.30.43.10">
    <property type="entry name" value="Uridine Diphospho-n-acetylenolpyruvylglucosamine Reductase, domain 2"/>
    <property type="match status" value="1"/>
</dbReference>
<dbReference type="Gene3D" id="3.30.390.50">
    <property type="entry name" value="CO dehydrogenase flavoprotein, C-terminal domain"/>
    <property type="match status" value="1"/>
</dbReference>
<evidence type="ECO:0000313" key="6">
    <source>
        <dbReference type="Proteomes" id="UP000267081"/>
    </source>
</evidence>
<dbReference type="InterPro" id="IPR016166">
    <property type="entry name" value="FAD-bd_PCMH"/>
</dbReference>
<dbReference type="GO" id="GO:0016491">
    <property type="term" value="F:oxidoreductase activity"/>
    <property type="evidence" value="ECO:0007669"/>
    <property type="project" value="UniProtKB-KW"/>
</dbReference>
<name>A0A427TMY8_9PSEU</name>
<keyword evidence="3" id="KW-0560">Oxidoreductase</keyword>
<dbReference type="AlphaFoldDB" id="A0A427TMY8"/>
<dbReference type="GO" id="GO:0071949">
    <property type="term" value="F:FAD binding"/>
    <property type="evidence" value="ECO:0007669"/>
    <property type="project" value="InterPro"/>
</dbReference>
<dbReference type="PANTHER" id="PTHR42659">
    <property type="entry name" value="XANTHINE DEHYDROGENASE SUBUNIT C-RELATED"/>
    <property type="match status" value="1"/>
</dbReference>
<dbReference type="InterPro" id="IPR036318">
    <property type="entry name" value="FAD-bd_PCMH-like_sf"/>
</dbReference>
<reference evidence="5 6" key="1">
    <citation type="submission" date="2018-12" db="EMBL/GenBank/DDBJ databases">
        <title>Amycolatopsis eburnea sp. nov. actinomycete associate with arbuscular mycorrhiza fungal spore.</title>
        <authorList>
            <person name="Lumyong S."/>
            <person name="Chaiya L."/>
        </authorList>
    </citation>
    <scope>NUCLEOTIDE SEQUENCE [LARGE SCALE GENOMIC DNA]</scope>
    <source>
        <strain evidence="5 6">GLM-1</strain>
    </source>
</reference>
<dbReference type="SUPFAM" id="SSF56176">
    <property type="entry name" value="FAD-binding/transporter-associated domain-like"/>
    <property type="match status" value="1"/>
</dbReference>